<evidence type="ECO:0000313" key="2">
    <source>
        <dbReference type="EMBL" id="KAK9828726.1"/>
    </source>
</evidence>
<dbReference type="AlphaFoldDB" id="A0AAW1R5N4"/>
<dbReference type="Proteomes" id="UP001489004">
    <property type="component" value="Unassembled WGS sequence"/>
</dbReference>
<organism evidence="2 3">
    <name type="scientific">[Myrmecia] bisecta</name>
    <dbReference type="NCBI Taxonomy" id="41462"/>
    <lineage>
        <taxon>Eukaryota</taxon>
        <taxon>Viridiplantae</taxon>
        <taxon>Chlorophyta</taxon>
        <taxon>core chlorophytes</taxon>
        <taxon>Trebouxiophyceae</taxon>
        <taxon>Trebouxiales</taxon>
        <taxon>Trebouxiaceae</taxon>
        <taxon>Myrmecia</taxon>
    </lineage>
</organism>
<name>A0AAW1R5N4_9CHLO</name>
<sequence length="110" mass="11965">MSDLAPDSLVPAWWRYWRSGMPYLVARGMPQTTTEQPDSQAGRADADADPELPVGWESWRPGMPRLQTPLPATENMPGGTVAGNGANSAWQVLYDFDLEFGEGTIDPTAA</sequence>
<comment type="caution">
    <text evidence="2">The sequence shown here is derived from an EMBL/GenBank/DDBJ whole genome shotgun (WGS) entry which is preliminary data.</text>
</comment>
<feature type="compositionally biased region" description="Polar residues" evidence="1">
    <location>
        <begin position="30"/>
        <end position="39"/>
    </location>
</feature>
<evidence type="ECO:0000256" key="1">
    <source>
        <dbReference type="SAM" id="MobiDB-lite"/>
    </source>
</evidence>
<accession>A0AAW1R5N4</accession>
<proteinExistence type="predicted"/>
<feature type="region of interest" description="Disordered" evidence="1">
    <location>
        <begin position="28"/>
        <end position="83"/>
    </location>
</feature>
<reference evidence="2 3" key="1">
    <citation type="journal article" date="2024" name="Nat. Commun.">
        <title>Phylogenomics reveals the evolutionary origins of lichenization in chlorophyte algae.</title>
        <authorList>
            <person name="Puginier C."/>
            <person name="Libourel C."/>
            <person name="Otte J."/>
            <person name="Skaloud P."/>
            <person name="Haon M."/>
            <person name="Grisel S."/>
            <person name="Petersen M."/>
            <person name="Berrin J.G."/>
            <person name="Delaux P.M."/>
            <person name="Dal Grande F."/>
            <person name="Keller J."/>
        </authorList>
    </citation>
    <scope>NUCLEOTIDE SEQUENCE [LARGE SCALE GENOMIC DNA]</scope>
    <source>
        <strain evidence="2 3">SAG 2043</strain>
    </source>
</reference>
<dbReference type="EMBL" id="JALJOR010000001">
    <property type="protein sequence ID" value="KAK9828726.1"/>
    <property type="molecule type" value="Genomic_DNA"/>
</dbReference>
<evidence type="ECO:0000313" key="3">
    <source>
        <dbReference type="Proteomes" id="UP001489004"/>
    </source>
</evidence>
<gene>
    <name evidence="2" type="ORF">WJX72_001731</name>
</gene>
<protein>
    <submittedName>
        <fullName evidence="2">Uncharacterized protein</fullName>
    </submittedName>
</protein>
<keyword evidence="3" id="KW-1185">Reference proteome</keyword>